<feature type="transmembrane region" description="Helical" evidence="6">
    <location>
        <begin position="169"/>
        <end position="189"/>
    </location>
</feature>
<dbReference type="EMBL" id="QJTI01000008">
    <property type="protein sequence ID" value="PYF03097.1"/>
    <property type="molecule type" value="Genomic_DNA"/>
</dbReference>
<dbReference type="Pfam" id="PF06965">
    <property type="entry name" value="Na_H_antiport_1"/>
    <property type="match status" value="1"/>
</dbReference>
<feature type="transmembrane region" description="Helical" evidence="6">
    <location>
        <begin position="281"/>
        <end position="305"/>
    </location>
</feature>
<evidence type="ECO:0000256" key="2">
    <source>
        <dbReference type="ARBA" id="ARBA00022475"/>
    </source>
</evidence>
<feature type="transmembrane region" description="Helical" evidence="6">
    <location>
        <begin position="317"/>
        <end position="343"/>
    </location>
</feature>
<comment type="caution">
    <text evidence="8">The sequence shown here is derived from an EMBL/GenBank/DDBJ whole genome shotgun (WGS) entry which is preliminary data.</text>
</comment>
<evidence type="ECO:0000256" key="5">
    <source>
        <dbReference type="ARBA" id="ARBA00023136"/>
    </source>
</evidence>
<dbReference type="PANTHER" id="PTHR30341">
    <property type="entry name" value="SODIUM ION/PROTON ANTIPORTER NHAA-RELATED"/>
    <property type="match status" value="1"/>
</dbReference>
<keyword evidence="6" id="KW-0050">Antiport</keyword>
<comment type="function">
    <text evidence="6">Na(+)/H(+) antiporter that extrudes sodium in exchange for external protons.</text>
</comment>
<dbReference type="AlphaFoldDB" id="A0A318TGU8"/>
<proteinExistence type="inferred from homology"/>
<evidence type="ECO:0000256" key="6">
    <source>
        <dbReference type="HAMAP-Rule" id="MF_01844"/>
    </source>
</evidence>
<evidence type="ECO:0000256" key="3">
    <source>
        <dbReference type="ARBA" id="ARBA00022692"/>
    </source>
</evidence>
<evidence type="ECO:0000313" key="9">
    <source>
        <dbReference type="Proteomes" id="UP000248148"/>
    </source>
</evidence>
<feature type="transmembrane region" description="Helical" evidence="6">
    <location>
        <begin position="42"/>
        <end position="63"/>
    </location>
</feature>
<keyword evidence="6" id="KW-0406">Ion transport</keyword>
<reference evidence="8 9" key="1">
    <citation type="submission" date="2018-06" db="EMBL/GenBank/DDBJ databases">
        <title>Genomic Encyclopedia of Archaeal and Bacterial Type Strains, Phase II (KMG-II): from individual species to whole genera.</title>
        <authorList>
            <person name="Goeker M."/>
        </authorList>
    </citation>
    <scope>NUCLEOTIDE SEQUENCE [LARGE SCALE GENOMIC DNA]</scope>
    <source>
        <strain evidence="8 9">JCM 11668</strain>
    </source>
</reference>
<feature type="transmembrane region" description="Helical" evidence="6">
    <location>
        <begin position="83"/>
        <end position="102"/>
    </location>
</feature>
<dbReference type="InterPro" id="IPR023171">
    <property type="entry name" value="Na/H_antiporter_dom_sf"/>
</dbReference>
<dbReference type="HAMAP" id="MF_01844">
    <property type="entry name" value="NhaA"/>
    <property type="match status" value="1"/>
</dbReference>
<keyword evidence="6" id="KW-0739">Sodium transport</keyword>
<comment type="similarity">
    <text evidence="6">Belongs to the NhaA Na(+)/H(+) (TC 2.A.33) antiporter family.</text>
</comment>
<feature type="transmembrane region" description="Helical" evidence="6">
    <location>
        <begin position="142"/>
        <end position="163"/>
    </location>
</feature>
<keyword evidence="6" id="KW-0915">Sodium</keyword>
<keyword evidence="2 6" id="KW-1003">Cell membrane</keyword>
<dbReference type="InterPro" id="IPR004670">
    <property type="entry name" value="NhaA"/>
</dbReference>
<feature type="transmembrane region" description="Helical" evidence="6">
    <location>
        <begin position="196"/>
        <end position="225"/>
    </location>
</feature>
<keyword evidence="6" id="KW-0813">Transport</keyword>
<keyword evidence="9" id="KW-1185">Reference proteome</keyword>
<gene>
    <name evidence="6" type="primary">nhaA</name>
    <name evidence="8" type="ORF">BJ122_10822</name>
</gene>
<feature type="compositionally biased region" description="Basic and acidic residues" evidence="7">
    <location>
        <begin position="429"/>
        <end position="448"/>
    </location>
</feature>
<dbReference type="Gene3D" id="1.20.1530.10">
    <property type="entry name" value="Na+/H+ antiporter like domain"/>
    <property type="match status" value="1"/>
</dbReference>
<dbReference type="GO" id="GO:0006885">
    <property type="term" value="P:regulation of pH"/>
    <property type="evidence" value="ECO:0007669"/>
    <property type="project" value="UniProtKB-UniRule"/>
</dbReference>
<keyword evidence="5 6" id="KW-0472">Membrane</keyword>
<name>A0A318TGU8_9BRAD</name>
<accession>A0A318TGU8</accession>
<dbReference type="NCBIfam" id="NF007111">
    <property type="entry name" value="PRK09560.1"/>
    <property type="match status" value="1"/>
</dbReference>
<sequence>MRDFLRSETSSGFILLLSGALALAVANSPWAPAYRGTLETTIFGLSVLHWINDGLMALFFVMVGLEIKRELLVGHLQSKSARILPSVAALGGMAVPALVYVALNWHEPVGLHGWAIPAATDIAFSLGVLSLFGSRVPVSLKVFLTALAIIDDLGAIIIIALFYTSKLSLLMLGLAAVVLALLAALNLAGVRRLWPYLLLGVALWFFTLKSGVHATIAGVLLALMIPLQGKDGDSDEASSPLHRLEHNLHPWSAYLVLPVFGFANSGISLTGVSWQSFFAPVPLGIAAGLFLGKQAGVFGGAWLAIKLGLARRPARTSWLQLYGVALVCGIGFTMSLFIGLLAFKGRPDLEDAMKLGVLAGSMLSIMAGAAVFALSGRPPSGVRSEVDRQREAGQVVQPLVGADQPPERGVLVAHVEGGDAKSLGAVDQPMDREIDQAQEPEPRRGRQH</sequence>
<evidence type="ECO:0000256" key="1">
    <source>
        <dbReference type="ARBA" id="ARBA00004429"/>
    </source>
</evidence>
<feature type="transmembrane region" description="Helical" evidence="6">
    <location>
        <begin position="355"/>
        <end position="374"/>
    </location>
</feature>
<keyword evidence="3 6" id="KW-0812">Transmembrane</keyword>
<organism evidence="8 9">
    <name type="scientific">Rhodopseudomonas faecalis</name>
    <dbReference type="NCBI Taxonomy" id="99655"/>
    <lineage>
        <taxon>Bacteria</taxon>
        <taxon>Pseudomonadati</taxon>
        <taxon>Pseudomonadota</taxon>
        <taxon>Alphaproteobacteria</taxon>
        <taxon>Hyphomicrobiales</taxon>
        <taxon>Nitrobacteraceae</taxon>
        <taxon>Rhodopseudomonas</taxon>
    </lineage>
</organism>
<dbReference type="PANTHER" id="PTHR30341:SF0">
    <property type="entry name" value="NA(+)_H(+) ANTIPORTER NHAA"/>
    <property type="match status" value="1"/>
</dbReference>
<dbReference type="GO" id="GO:0005886">
    <property type="term" value="C:plasma membrane"/>
    <property type="evidence" value="ECO:0007669"/>
    <property type="project" value="UniProtKB-SubCell"/>
</dbReference>
<evidence type="ECO:0000256" key="7">
    <source>
        <dbReference type="SAM" id="MobiDB-lite"/>
    </source>
</evidence>
<comment type="subcellular location">
    <subcellularLocation>
        <location evidence="1">Cell inner membrane</location>
        <topology evidence="1">Multi-pass membrane protein</topology>
    </subcellularLocation>
    <subcellularLocation>
        <location evidence="6">Cell membrane</location>
        <topology evidence="6">Multi-pass membrane protein</topology>
    </subcellularLocation>
</comment>
<keyword evidence="4 6" id="KW-1133">Transmembrane helix</keyword>
<protein>
    <recommendedName>
        <fullName evidence="6">Na(+)/H(+) antiporter NhaA</fullName>
    </recommendedName>
    <alternativeName>
        <fullName evidence="6">Sodium/proton antiporter NhaA</fullName>
    </alternativeName>
</protein>
<dbReference type="NCBIfam" id="TIGR00773">
    <property type="entry name" value="NhaA"/>
    <property type="match status" value="1"/>
</dbReference>
<dbReference type="Proteomes" id="UP000248148">
    <property type="component" value="Unassembled WGS sequence"/>
</dbReference>
<feature type="region of interest" description="Disordered" evidence="7">
    <location>
        <begin position="419"/>
        <end position="448"/>
    </location>
</feature>
<comment type="catalytic activity">
    <reaction evidence="6">
        <text>Na(+)(in) + 2 H(+)(out) = Na(+)(out) + 2 H(+)(in)</text>
        <dbReference type="Rhea" id="RHEA:29251"/>
        <dbReference type="ChEBI" id="CHEBI:15378"/>
        <dbReference type="ChEBI" id="CHEBI:29101"/>
    </reaction>
</comment>
<feature type="transmembrane region" description="Helical" evidence="6">
    <location>
        <begin position="114"/>
        <end position="133"/>
    </location>
</feature>
<dbReference type="NCBIfam" id="NF007112">
    <property type="entry name" value="PRK09561.1"/>
    <property type="match status" value="1"/>
</dbReference>
<evidence type="ECO:0000256" key="4">
    <source>
        <dbReference type="ARBA" id="ARBA00022989"/>
    </source>
</evidence>
<dbReference type="GO" id="GO:0015385">
    <property type="term" value="F:sodium:proton antiporter activity"/>
    <property type="evidence" value="ECO:0007669"/>
    <property type="project" value="UniProtKB-UniRule"/>
</dbReference>
<evidence type="ECO:0000313" key="8">
    <source>
        <dbReference type="EMBL" id="PYF03097.1"/>
    </source>
</evidence>